<dbReference type="GO" id="GO:0043107">
    <property type="term" value="P:type IV pilus-dependent motility"/>
    <property type="evidence" value="ECO:0007669"/>
    <property type="project" value="TreeGrafter"/>
</dbReference>
<dbReference type="RefSeq" id="WP_121172558.1">
    <property type="nucleotide sequence ID" value="NZ_RBIN01000004.1"/>
</dbReference>
<keyword evidence="1" id="KW-0175">Coiled coil</keyword>
<accession>A0A420WXB1</accession>
<evidence type="ECO:0000256" key="2">
    <source>
        <dbReference type="SAM" id="Phobius"/>
    </source>
</evidence>
<feature type="transmembrane region" description="Helical" evidence="2">
    <location>
        <begin position="34"/>
        <end position="52"/>
    </location>
</feature>
<reference evidence="3 4" key="1">
    <citation type="submission" date="2018-10" db="EMBL/GenBank/DDBJ databases">
        <title>Genomic Encyclopedia of Type Strains, Phase IV (KMG-IV): sequencing the most valuable type-strain genomes for metagenomic binning, comparative biology and taxonomic classification.</title>
        <authorList>
            <person name="Goeker M."/>
        </authorList>
    </citation>
    <scope>NUCLEOTIDE SEQUENCE [LARGE SCALE GENOMIC DNA]</scope>
    <source>
        <strain evidence="3 4">DSM 23229</strain>
    </source>
</reference>
<protein>
    <submittedName>
        <fullName evidence="3">Type IV pilus assembly protein PilN</fullName>
    </submittedName>
</protein>
<proteinExistence type="predicted"/>
<keyword evidence="4" id="KW-1185">Reference proteome</keyword>
<evidence type="ECO:0000313" key="3">
    <source>
        <dbReference type="EMBL" id="RKR04401.1"/>
    </source>
</evidence>
<dbReference type="Pfam" id="PF05137">
    <property type="entry name" value="PilN"/>
    <property type="match status" value="1"/>
</dbReference>
<sequence>MKRSDDVGAAHELLGISINLLPWRARQRERHNRIFLLVVVACALLGGGIGWGRAALVGHQLQLEQARLAHIRDSMTRLQQDIASVQSLQARREQLQGRIALIRRLEFSRPYTVMIYNALTATLVDGVHFDRVARHGEQLEISGLAGSNRQVSEQLRRLAGSDIFGEPQLQDVRADDKTPRMRRFNLMLPVNTGEPAIRAGEEASS</sequence>
<dbReference type="GO" id="GO:0043683">
    <property type="term" value="P:type IV pilus assembly"/>
    <property type="evidence" value="ECO:0007669"/>
    <property type="project" value="TreeGrafter"/>
</dbReference>
<dbReference type="PANTHER" id="PTHR40278">
    <property type="entry name" value="DNA UTILIZATION PROTEIN HOFN"/>
    <property type="match status" value="1"/>
</dbReference>
<dbReference type="AlphaFoldDB" id="A0A420WXB1"/>
<dbReference type="InterPro" id="IPR052534">
    <property type="entry name" value="Extracell_DNA_Util/SecSys_Comp"/>
</dbReference>
<dbReference type="InterPro" id="IPR007813">
    <property type="entry name" value="PilN"/>
</dbReference>
<keyword evidence="2" id="KW-0812">Transmembrane</keyword>
<gene>
    <name evidence="3" type="ORF">C7446_1608</name>
</gene>
<dbReference type="EMBL" id="RBIN01000004">
    <property type="protein sequence ID" value="RKR04401.1"/>
    <property type="molecule type" value="Genomic_DNA"/>
</dbReference>
<comment type="caution">
    <text evidence="3">The sequence shown here is derived from an EMBL/GenBank/DDBJ whole genome shotgun (WGS) entry which is preliminary data.</text>
</comment>
<evidence type="ECO:0000313" key="4">
    <source>
        <dbReference type="Proteomes" id="UP000281975"/>
    </source>
</evidence>
<dbReference type="OrthoDB" id="5296173at2"/>
<keyword evidence="2" id="KW-1133">Transmembrane helix</keyword>
<name>A0A420WXB1_9GAMM</name>
<organism evidence="3 4">
    <name type="scientific">Kushneria sinocarnis</name>
    <dbReference type="NCBI Taxonomy" id="595502"/>
    <lineage>
        <taxon>Bacteria</taxon>
        <taxon>Pseudomonadati</taxon>
        <taxon>Pseudomonadota</taxon>
        <taxon>Gammaproteobacteria</taxon>
        <taxon>Oceanospirillales</taxon>
        <taxon>Halomonadaceae</taxon>
        <taxon>Kushneria</taxon>
    </lineage>
</organism>
<keyword evidence="2" id="KW-0472">Membrane</keyword>
<evidence type="ECO:0000256" key="1">
    <source>
        <dbReference type="SAM" id="Coils"/>
    </source>
</evidence>
<dbReference type="PANTHER" id="PTHR40278:SF2">
    <property type="entry name" value="TYPE IV PILUS INNER MEMBRANE COMPONENT PILN"/>
    <property type="match status" value="1"/>
</dbReference>
<feature type="coiled-coil region" evidence="1">
    <location>
        <begin position="78"/>
        <end position="105"/>
    </location>
</feature>
<dbReference type="Proteomes" id="UP000281975">
    <property type="component" value="Unassembled WGS sequence"/>
</dbReference>